<organism evidence="1 2">
    <name type="scientific">Macroventuria anomochaeta</name>
    <dbReference type="NCBI Taxonomy" id="301207"/>
    <lineage>
        <taxon>Eukaryota</taxon>
        <taxon>Fungi</taxon>
        <taxon>Dikarya</taxon>
        <taxon>Ascomycota</taxon>
        <taxon>Pezizomycotina</taxon>
        <taxon>Dothideomycetes</taxon>
        <taxon>Pleosporomycetidae</taxon>
        <taxon>Pleosporales</taxon>
        <taxon>Pleosporineae</taxon>
        <taxon>Didymellaceae</taxon>
        <taxon>Macroventuria</taxon>
    </lineage>
</organism>
<keyword evidence="2" id="KW-1185">Reference proteome</keyword>
<proteinExistence type="predicted"/>
<sequence>MATLEELKETLRSNIRLDTTSSKKTLSDSQYRAGFNVLVQGSTNYQSFIVPQLSQLLAPLLDSRVEISALEIGPGPKSVLGRLPYHQRRKIRKYTAFEPNSLFATELEAWLLPDDQAKSVLPCLETPVCIHRVPFAMHDNTGSVNDNHMHDGGKPYDLILLCHSMYAMRSKRSVVEQALEMLRKQGGEMVVVFHRDGALHLDGLVCHQSASFPTGVVRVADDDKVLDDFASFIAGFTMRDEEVRKSLHTEWRKACRTLGRHEEAHPKHLSFSSPDILVAFNRHATELSQLTAQVPAIQSDRSIKNREARLQRPASIYRPVDIQHIQLCVQWAIKHKVGLTVIAGGHSGHCVRNNVVSIDMSAFDQAYVLTTEEKPKTTELDCRALVVVEAGCTTGDVIGKAMAAGVTVPLGSRPSVGAGLWLQGGIGHLARLHGLACDAIIGAVVVSVESGEVLCVGYVPSQHRPAVSVCPENEDDMLWAMKGAGTNFGIVVSVTFKAYAAPTYVVRNWVVSLSGDLEAQAKLSRFCCGIRLLQYTLHMSLNTHGCNGSCLARFKSCIYRHLLARYQHSAVFHRPDSPMLLFTIAISIIQWQLPLQL</sequence>
<gene>
    <name evidence="1" type="ORF">BU25DRAFT_482796</name>
</gene>
<comment type="caution">
    <text evidence="1">The sequence shown here is derived from an EMBL/GenBank/DDBJ whole genome shotgun (WGS) entry which is preliminary data.</text>
</comment>
<evidence type="ECO:0000313" key="1">
    <source>
        <dbReference type="EMBL" id="KAF2621445.1"/>
    </source>
</evidence>
<dbReference type="EMBL" id="MU006755">
    <property type="protein sequence ID" value="KAF2621445.1"/>
    <property type="molecule type" value="Genomic_DNA"/>
</dbReference>
<dbReference type="Proteomes" id="UP000799754">
    <property type="component" value="Unassembled WGS sequence"/>
</dbReference>
<name>A0ACB6RJ55_9PLEO</name>
<evidence type="ECO:0000313" key="2">
    <source>
        <dbReference type="Proteomes" id="UP000799754"/>
    </source>
</evidence>
<protein>
    <submittedName>
        <fullName evidence="1">FAD-binding domain-containing protein</fullName>
    </submittedName>
</protein>
<accession>A0ACB6RJ55</accession>
<reference evidence="1" key="1">
    <citation type="journal article" date="2020" name="Stud. Mycol.">
        <title>101 Dothideomycetes genomes: a test case for predicting lifestyles and emergence of pathogens.</title>
        <authorList>
            <person name="Haridas S."/>
            <person name="Albert R."/>
            <person name="Binder M."/>
            <person name="Bloem J."/>
            <person name="Labutti K."/>
            <person name="Salamov A."/>
            <person name="Andreopoulos B."/>
            <person name="Baker S."/>
            <person name="Barry K."/>
            <person name="Bills G."/>
            <person name="Bluhm B."/>
            <person name="Cannon C."/>
            <person name="Castanera R."/>
            <person name="Culley D."/>
            <person name="Daum C."/>
            <person name="Ezra D."/>
            <person name="Gonzalez J."/>
            <person name="Henrissat B."/>
            <person name="Kuo A."/>
            <person name="Liang C."/>
            <person name="Lipzen A."/>
            <person name="Lutzoni F."/>
            <person name="Magnuson J."/>
            <person name="Mondo S."/>
            <person name="Nolan M."/>
            <person name="Ohm R."/>
            <person name="Pangilinan J."/>
            <person name="Park H.-J."/>
            <person name="Ramirez L."/>
            <person name="Alfaro M."/>
            <person name="Sun H."/>
            <person name="Tritt A."/>
            <person name="Yoshinaga Y."/>
            <person name="Zwiers L.-H."/>
            <person name="Turgeon B."/>
            <person name="Goodwin S."/>
            <person name="Spatafora J."/>
            <person name="Crous P."/>
            <person name="Grigoriev I."/>
        </authorList>
    </citation>
    <scope>NUCLEOTIDE SEQUENCE</scope>
    <source>
        <strain evidence="1">CBS 525.71</strain>
    </source>
</reference>